<name>D8LII8_ECTSI</name>
<dbReference type="STRING" id="2880.D8LII8"/>
<feature type="region of interest" description="Disordered" evidence="3">
    <location>
        <begin position="324"/>
        <end position="345"/>
    </location>
</feature>
<feature type="region of interest" description="Disordered" evidence="3">
    <location>
        <begin position="55"/>
        <end position="104"/>
    </location>
</feature>
<accession>D8LII8</accession>
<evidence type="ECO:0000256" key="2">
    <source>
        <dbReference type="RuleBase" id="RU000487"/>
    </source>
</evidence>
<dbReference type="EMBL" id="FN649760">
    <property type="protein sequence ID" value="CBN80027.1"/>
    <property type="molecule type" value="Genomic_DNA"/>
</dbReference>
<evidence type="ECO:0000256" key="3">
    <source>
        <dbReference type="SAM" id="MobiDB-lite"/>
    </source>
</evidence>
<dbReference type="InParanoid" id="D8LII8"/>
<dbReference type="InterPro" id="IPR043129">
    <property type="entry name" value="ATPase_NBD"/>
</dbReference>
<proteinExistence type="inferred from homology"/>
<dbReference type="AlphaFoldDB" id="D8LII8"/>
<dbReference type="OrthoDB" id="5132116at2759"/>
<dbReference type="Pfam" id="PF00022">
    <property type="entry name" value="Actin"/>
    <property type="match status" value="1"/>
</dbReference>
<reference evidence="4 5" key="1">
    <citation type="journal article" date="2010" name="Nature">
        <title>The Ectocarpus genome and the independent evolution of multicellularity in brown algae.</title>
        <authorList>
            <person name="Cock J.M."/>
            <person name="Sterck L."/>
            <person name="Rouze P."/>
            <person name="Scornet D."/>
            <person name="Allen A.E."/>
            <person name="Amoutzias G."/>
            <person name="Anthouard V."/>
            <person name="Artiguenave F."/>
            <person name="Aury J.M."/>
            <person name="Badger J.H."/>
            <person name="Beszteri B."/>
            <person name="Billiau K."/>
            <person name="Bonnet E."/>
            <person name="Bothwell J.H."/>
            <person name="Bowler C."/>
            <person name="Boyen C."/>
            <person name="Brownlee C."/>
            <person name="Carrano C.J."/>
            <person name="Charrier B."/>
            <person name="Cho G.Y."/>
            <person name="Coelho S.M."/>
            <person name="Collen J."/>
            <person name="Corre E."/>
            <person name="Da Silva C."/>
            <person name="Delage L."/>
            <person name="Delaroque N."/>
            <person name="Dittami S.M."/>
            <person name="Doulbeau S."/>
            <person name="Elias M."/>
            <person name="Farnham G."/>
            <person name="Gachon C.M."/>
            <person name="Gschloessl B."/>
            <person name="Heesch S."/>
            <person name="Jabbari K."/>
            <person name="Jubin C."/>
            <person name="Kawai H."/>
            <person name="Kimura K."/>
            <person name="Kloareg B."/>
            <person name="Kupper F.C."/>
            <person name="Lang D."/>
            <person name="Le Bail A."/>
            <person name="Leblanc C."/>
            <person name="Lerouge P."/>
            <person name="Lohr M."/>
            <person name="Lopez P.J."/>
            <person name="Martens C."/>
            <person name="Maumus F."/>
            <person name="Michel G."/>
            <person name="Miranda-Saavedra D."/>
            <person name="Morales J."/>
            <person name="Moreau H."/>
            <person name="Motomura T."/>
            <person name="Nagasato C."/>
            <person name="Napoli C.A."/>
            <person name="Nelson D.R."/>
            <person name="Nyvall-Collen P."/>
            <person name="Peters A.F."/>
            <person name="Pommier C."/>
            <person name="Potin P."/>
            <person name="Poulain J."/>
            <person name="Quesneville H."/>
            <person name="Read B."/>
            <person name="Rensing S.A."/>
            <person name="Ritter A."/>
            <person name="Rousvoal S."/>
            <person name="Samanta M."/>
            <person name="Samson G."/>
            <person name="Schroeder D.C."/>
            <person name="Segurens B."/>
            <person name="Strittmatter M."/>
            <person name="Tonon T."/>
            <person name="Tregear J.W."/>
            <person name="Valentin K."/>
            <person name="von Dassow P."/>
            <person name="Yamagishi T."/>
            <person name="Van de Peer Y."/>
            <person name="Wincker P."/>
        </authorList>
    </citation>
    <scope>NUCLEOTIDE SEQUENCE [LARGE SCALE GENOMIC DNA]</scope>
    <source>
        <strain evidence="5">Ec32 / CCAP1310/4</strain>
    </source>
</reference>
<comment type="catalytic activity">
    <reaction evidence="1">
        <text>ATP + H2O = ADP + phosphate + H(+)</text>
        <dbReference type="Rhea" id="RHEA:13065"/>
        <dbReference type="ChEBI" id="CHEBI:15377"/>
        <dbReference type="ChEBI" id="CHEBI:15378"/>
        <dbReference type="ChEBI" id="CHEBI:30616"/>
        <dbReference type="ChEBI" id="CHEBI:43474"/>
        <dbReference type="ChEBI" id="CHEBI:456216"/>
    </reaction>
</comment>
<dbReference type="Gene3D" id="3.30.420.40">
    <property type="match status" value="4"/>
</dbReference>
<dbReference type="eggNOG" id="KOG0679">
    <property type="taxonomic scope" value="Eukaryota"/>
</dbReference>
<sequence>MLVLVGGFLPADEVATIVGDIGADTCKFGYGGEDSPKHVFLSTAGYLPGNTSIKEGMNKTTTTTTAQGGSAAMDVDAGGGGAAGGAGGRAKAKNNEGGSRGESGRWLVGDLAVSRRRDGMEMRSPLVDGLLSDWDQVEKLWEHAFRDRLRAVASERPVLVAEASWSTVKERRGLMELMFEKFGVPAMFPAKNAMLSAFSAGRATALVCDCGHGATSAVPVVDGFVLNRAVQRGIRGGDWLTQQTNAHLAAKGIQIRPRYALQQRGAASVPTTTAATSNGKEKGKAGSGGAAAKPEPFPGTTLSYANHMRMEIVRELKETCMSIPLEDSGSSSEEDEGRETKYTLPDGTDIELTDELRHIPEVLMESSAMTPLHKQKENLALDLPLPALMRRALEQSDADARKEMVGNVVLTGGGSLFEGMPERITSELSSSLPSAFKVRTLTASPIERRFSVWIGGSILCSLGTFQQLWLSKRQYEEQGADVAESRRFQG</sequence>
<evidence type="ECO:0000313" key="4">
    <source>
        <dbReference type="EMBL" id="CBN80027.1"/>
    </source>
</evidence>
<feature type="compositionally biased region" description="Low complexity" evidence="3">
    <location>
        <begin position="266"/>
        <end position="277"/>
    </location>
</feature>
<feature type="region of interest" description="Disordered" evidence="3">
    <location>
        <begin position="264"/>
        <end position="299"/>
    </location>
</feature>
<organism evidence="4 5">
    <name type="scientific">Ectocarpus siliculosus</name>
    <name type="common">Brown alga</name>
    <name type="synonym">Conferva siliculosa</name>
    <dbReference type="NCBI Taxonomy" id="2880"/>
    <lineage>
        <taxon>Eukaryota</taxon>
        <taxon>Sar</taxon>
        <taxon>Stramenopiles</taxon>
        <taxon>Ochrophyta</taxon>
        <taxon>PX clade</taxon>
        <taxon>Phaeophyceae</taxon>
        <taxon>Ectocarpales</taxon>
        <taxon>Ectocarpaceae</taxon>
        <taxon>Ectocarpus</taxon>
    </lineage>
</organism>
<protein>
    <submittedName>
        <fullName evidence="4">Uncharacterized protein</fullName>
    </submittedName>
</protein>
<evidence type="ECO:0000256" key="1">
    <source>
        <dbReference type="ARBA" id="ARBA00049360"/>
    </source>
</evidence>
<comment type="similarity">
    <text evidence="2">Belongs to the actin family.</text>
</comment>
<dbReference type="InterPro" id="IPR004000">
    <property type="entry name" value="Actin"/>
</dbReference>
<dbReference type="SUPFAM" id="SSF53067">
    <property type="entry name" value="Actin-like ATPase domain"/>
    <property type="match status" value="2"/>
</dbReference>
<dbReference type="SMART" id="SM00268">
    <property type="entry name" value="ACTIN"/>
    <property type="match status" value="1"/>
</dbReference>
<feature type="compositionally biased region" description="Low complexity" evidence="3">
    <location>
        <begin position="60"/>
        <end position="76"/>
    </location>
</feature>
<gene>
    <name evidence="4" type="ORF">Esi_0022_0135</name>
</gene>
<dbReference type="Proteomes" id="UP000002630">
    <property type="component" value="Unassembled WGS sequence"/>
</dbReference>
<dbReference type="Gene3D" id="3.90.640.10">
    <property type="entry name" value="Actin, Chain A, domain 4"/>
    <property type="match status" value="2"/>
</dbReference>
<evidence type="ECO:0000313" key="5">
    <source>
        <dbReference type="Proteomes" id="UP000002630"/>
    </source>
</evidence>
<dbReference type="CDD" id="cd13395">
    <property type="entry name" value="ASKHA_NBD_Arp4_ACTL6-like"/>
    <property type="match status" value="1"/>
</dbReference>
<feature type="compositionally biased region" description="Gly residues" evidence="3">
    <location>
        <begin position="77"/>
        <end position="88"/>
    </location>
</feature>
<keyword evidence="5" id="KW-1185">Reference proteome</keyword>
<dbReference type="PANTHER" id="PTHR11937">
    <property type="entry name" value="ACTIN"/>
    <property type="match status" value="1"/>
</dbReference>